<reference evidence="3" key="1">
    <citation type="journal article" date="2014" name="Nat. Commun.">
        <title>The emerging biofuel crop Camelina sativa retains a highly undifferentiated hexaploid genome structure.</title>
        <authorList>
            <person name="Kagale S."/>
            <person name="Koh C."/>
            <person name="Nixon J."/>
            <person name="Bollina V."/>
            <person name="Clarke W.E."/>
            <person name="Tuteja R."/>
            <person name="Spillane C."/>
            <person name="Robinson S.J."/>
            <person name="Links M.G."/>
            <person name="Clarke C."/>
            <person name="Higgins E.E."/>
            <person name="Huebert T."/>
            <person name="Sharpe A.G."/>
            <person name="Parkin I.A."/>
        </authorList>
    </citation>
    <scope>NUCLEOTIDE SEQUENCE [LARGE SCALE GENOMIC DNA]</scope>
    <source>
        <strain evidence="3">cv. DH55</strain>
    </source>
</reference>
<evidence type="ECO:0000313" key="3">
    <source>
        <dbReference type="Proteomes" id="UP000694864"/>
    </source>
</evidence>
<feature type="compositionally biased region" description="Basic residues" evidence="1">
    <location>
        <begin position="230"/>
        <end position="241"/>
    </location>
</feature>
<feature type="compositionally biased region" description="Polar residues" evidence="1">
    <location>
        <begin position="186"/>
        <end position="198"/>
    </location>
</feature>
<gene>
    <name evidence="4" type="primary">LOC104733499</name>
</gene>
<dbReference type="PANTHER" id="PTHR47481:SF41">
    <property type="entry name" value="COPIA-LIKE POLYPROTEIN_RETROTRANSPOSON"/>
    <property type="match status" value="1"/>
</dbReference>
<dbReference type="PANTHER" id="PTHR47481">
    <property type="match status" value="1"/>
</dbReference>
<feature type="compositionally biased region" description="Low complexity" evidence="1">
    <location>
        <begin position="199"/>
        <end position="220"/>
    </location>
</feature>
<dbReference type="Pfam" id="PF13976">
    <property type="entry name" value="gag_pre-integrs"/>
    <property type="match status" value="1"/>
</dbReference>
<sequence length="482" mass="53607">MTGSSQTAVTPNTDKPFGIAQIRGYIPIQLDLNKLNYDVWWELFETHCSSFGVLGHFDGSSLFDTILKAKSKACDIWLTLEDLFRDNKEARSLQYDNDLRTLEIGDMNITDYSHKLKSLSDLLANLDSPVSDRALVMHMLNGLSDKFDNIINVIQHETPFPSFSKARSMLLMEEKCLDKQVKPVAQHTTNPSSPTVLFTNQHQEQQHTSQQHNNNNNNNSGRRYNPNHCNRGRGRNNRGRGRNNWNNNQLGFPPPWSYTQSPWPYPPQYGAPPSFPPPPYPPTYSPPYGAPRGSTGPYPHSRPHSEAHYVQTPYPMQPMGTTPQLTTLPQAFSTMTLQDPTGTSWVMDTGATNHIANQPGTLRSLFNKSIVPSVMVGNGSSAPVTHTGSSSIPTSSRPLHLRHVLDLRTRMKLLRCNSDGPLYTITPPISPAQAFSALAQPGSLWHRRLGHLGSSALQSLVSSGVISFTKTDMTKLCHACQL</sequence>
<evidence type="ECO:0000259" key="2">
    <source>
        <dbReference type="Pfam" id="PF13976"/>
    </source>
</evidence>
<protein>
    <submittedName>
        <fullName evidence="4">Uncharacterized protein LOC104733499</fullName>
    </submittedName>
</protein>
<dbReference type="Proteomes" id="UP000694864">
    <property type="component" value="Chromosome 12"/>
</dbReference>
<reference evidence="4" key="2">
    <citation type="submission" date="2025-08" db="UniProtKB">
        <authorList>
            <consortium name="RefSeq"/>
        </authorList>
    </citation>
    <scope>IDENTIFICATION</scope>
    <source>
        <tissue evidence="4">Leaf</tissue>
    </source>
</reference>
<dbReference type="RefSeq" id="XP_010451375.1">
    <property type="nucleotide sequence ID" value="XM_010453073.1"/>
</dbReference>
<dbReference type="Pfam" id="PF14223">
    <property type="entry name" value="Retrotran_gag_2"/>
    <property type="match status" value="1"/>
</dbReference>
<feature type="domain" description="GAG-pre-integrase" evidence="2">
    <location>
        <begin position="428"/>
        <end position="482"/>
    </location>
</feature>
<organism evidence="3 4">
    <name type="scientific">Camelina sativa</name>
    <name type="common">False flax</name>
    <name type="synonym">Myagrum sativum</name>
    <dbReference type="NCBI Taxonomy" id="90675"/>
    <lineage>
        <taxon>Eukaryota</taxon>
        <taxon>Viridiplantae</taxon>
        <taxon>Streptophyta</taxon>
        <taxon>Embryophyta</taxon>
        <taxon>Tracheophyta</taxon>
        <taxon>Spermatophyta</taxon>
        <taxon>Magnoliopsida</taxon>
        <taxon>eudicotyledons</taxon>
        <taxon>Gunneridae</taxon>
        <taxon>Pentapetalae</taxon>
        <taxon>rosids</taxon>
        <taxon>malvids</taxon>
        <taxon>Brassicales</taxon>
        <taxon>Brassicaceae</taxon>
        <taxon>Camelineae</taxon>
        <taxon>Camelina</taxon>
    </lineage>
</organism>
<feature type="compositionally biased region" description="Pro residues" evidence="1">
    <location>
        <begin position="274"/>
        <end position="289"/>
    </location>
</feature>
<evidence type="ECO:0000256" key="1">
    <source>
        <dbReference type="SAM" id="MobiDB-lite"/>
    </source>
</evidence>
<dbReference type="GeneID" id="104733499"/>
<accession>A0ABM0V629</accession>
<evidence type="ECO:0000313" key="4">
    <source>
        <dbReference type="RefSeq" id="XP_010451375.1"/>
    </source>
</evidence>
<keyword evidence="3" id="KW-1185">Reference proteome</keyword>
<feature type="region of interest" description="Disordered" evidence="1">
    <location>
        <begin position="274"/>
        <end position="306"/>
    </location>
</feature>
<name>A0ABM0V629_CAMSA</name>
<dbReference type="InterPro" id="IPR025724">
    <property type="entry name" value="GAG-pre-integrase_dom"/>
</dbReference>
<proteinExistence type="predicted"/>
<feature type="region of interest" description="Disordered" evidence="1">
    <location>
        <begin position="182"/>
        <end position="253"/>
    </location>
</feature>